<keyword evidence="2" id="KW-1185">Reference proteome</keyword>
<organism evidence="1 2">
    <name type="scientific">Halorubrum cibi</name>
    <dbReference type="NCBI Taxonomy" id="413815"/>
    <lineage>
        <taxon>Archaea</taxon>
        <taxon>Methanobacteriati</taxon>
        <taxon>Methanobacteriota</taxon>
        <taxon>Stenosarchaea group</taxon>
        <taxon>Halobacteria</taxon>
        <taxon>Halobacteriales</taxon>
        <taxon>Haloferacaceae</taxon>
        <taxon>Halorubrum</taxon>
    </lineage>
</organism>
<sequence length="59" mass="6825">MSQKFDGRVDSVVIEFRERVMDELNVFETCACCFDISLLYDPKMVVFSIFSLRGSLPCH</sequence>
<protein>
    <submittedName>
        <fullName evidence="1">Uncharacterized protein</fullName>
    </submittedName>
</protein>
<reference evidence="1 2" key="1">
    <citation type="submission" date="2017-05" db="EMBL/GenBank/DDBJ databases">
        <authorList>
            <person name="Varghese N."/>
            <person name="Submissions S."/>
        </authorList>
    </citation>
    <scope>NUCLEOTIDE SEQUENCE [LARGE SCALE GENOMIC DNA]</scope>
    <source>
        <strain evidence="1 2">DSM 19504</strain>
    </source>
</reference>
<evidence type="ECO:0000313" key="2">
    <source>
        <dbReference type="Proteomes" id="UP000319712"/>
    </source>
</evidence>
<evidence type="ECO:0000313" key="1">
    <source>
        <dbReference type="EMBL" id="SMO90010.1"/>
    </source>
</evidence>
<accession>A0A521F3C3</accession>
<dbReference type="EMBL" id="FXTD01000015">
    <property type="protein sequence ID" value="SMO90010.1"/>
    <property type="molecule type" value="Genomic_DNA"/>
</dbReference>
<gene>
    <name evidence="1" type="ORF">SAMN06264867_11513</name>
</gene>
<dbReference type="Proteomes" id="UP000319712">
    <property type="component" value="Unassembled WGS sequence"/>
</dbReference>
<dbReference type="AlphaFoldDB" id="A0A521F3C3"/>
<name>A0A521F3C3_9EURY</name>
<proteinExistence type="predicted"/>